<dbReference type="EMBL" id="HE614873">
    <property type="protein sequence ID" value="CCE76120.1"/>
    <property type="molecule type" value="Genomic_DNA"/>
</dbReference>
<dbReference type="Gene3D" id="3.90.1750.20">
    <property type="entry name" value="Putative Large Serine Recombinase, Chain B, Domain 2"/>
    <property type="match status" value="1"/>
</dbReference>
<dbReference type="Pfam" id="PF07508">
    <property type="entry name" value="Recombinase"/>
    <property type="match status" value="1"/>
</dbReference>
<dbReference type="PANTHER" id="PTHR30461:SF23">
    <property type="entry name" value="DNA RECOMBINASE-RELATED"/>
    <property type="match status" value="1"/>
</dbReference>
<dbReference type="AlphaFoldDB" id="A0AAI8ZJI3"/>
<dbReference type="InterPro" id="IPR036162">
    <property type="entry name" value="Resolvase-like_N_sf"/>
</dbReference>
<dbReference type="KEGG" id="cmc:CMN_02181"/>
<feature type="domain" description="Recombinase" evidence="2">
    <location>
        <begin position="149"/>
        <end position="245"/>
    </location>
</feature>
<dbReference type="PANTHER" id="PTHR30461">
    <property type="entry name" value="DNA-INVERTASE FROM LAMBDOID PROPHAGE"/>
    <property type="match status" value="1"/>
</dbReference>
<dbReference type="InterPro" id="IPR006119">
    <property type="entry name" value="Resolv_N"/>
</dbReference>
<feature type="domain" description="Resolvase/invertase-type recombinase catalytic" evidence="1">
    <location>
        <begin position="7"/>
        <end position="146"/>
    </location>
</feature>
<evidence type="ECO:0000313" key="3">
    <source>
        <dbReference type="EMBL" id="CCE76120.1"/>
    </source>
</evidence>
<dbReference type="Pfam" id="PF00239">
    <property type="entry name" value="Resolvase"/>
    <property type="match status" value="1"/>
</dbReference>
<proteinExistence type="predicted"/>
<dbReference type="GO" id="GO:0000150">
    <property type="term" value="F:DNA strand exchange activity"/>
    <property type="evidence" value="ECO:0007669"/>
    <property type="project" value="InterPro"/>
</dbReference>
<dbReference type="InterPro" id="IPR050639">
    <property type="entry name" value="SSR_resolvase"/>
</dbReference>
<dbReference type="CDD" id="cd00338">
    <property type="entry name" value="Ser_Recombinase"/>
    <property type="match status" value="1"/>
</dbReference>
<gene>
    <name evidence="3" type="ORF">CMN_02181</name>
</gene>
<dbReference type="Proteomes" id="UP000012170">
    <property type="component" value="Chromosome"/>
</dbReference>
<dbReference type="SMART" id="SM00857">
    <property type="entry name" value="Resolvase"/>
    <property type="match status" value="1"/>
</dbReference>
<dbReference type="SUPFAM" id="SSF53041">
    <property type="entry name" value="Resolvase-like"/>
    <property type="match status" value="1"/>
</dbReference>
<accession>A0AAI8ZJI3</accession>
<dbReference type="Gene3D" id="3.40.50.1390">
    <property type="entry name" value="Resolvase, N-terminal catalytic domain"/>
    <property type="match status" value="1"/>
</dbReference>
<reference evidence="4" key="2">
    <citation type="submission" date="2013-04" db="EMBL/GenBank/DDBJ databases">
        <title>The genome sequence of the maize-pathogen Clavibacter michiganensis subsp. nebraskensis.</title>
        <authorList>
            <person name="Gartemann K.H."/>
            <person name="Blom J."/>
            <person name="Dreiseikelmann B."/>
            <person name="Fluegel M."/>
            <person name="Jaenicke S."/>
            <person name="Linke B."/>
            <person name="Sczcepanowski R."/>
            <person name="Wittmann J."/>
            <person name="Goesmann A."/>
            <person name="Puehler A."/>
            <person name="Eichenlaub R."/>
            <person name="Rueckert C."/>
        </authorList>
    </citation>
    <scope>NUCLEOTIDE SEQUENCE [LARGE SCALE GENOMIC DNA]</scope>
    <source>
        <strain evidence="4">NCPPB 2581</strain>
    </source>
</reference>
<protein>
    <submittedName>
        <fullName evidence="3">Integrase/recombinase</fullName>
    </submittedName>
</protein>
<evidence type="ECO:0000259" key="2">
    <source>
        <dbReference type="PROSITE" id="PS51737"/>
    </source>
</evidence>
<dbReference type="InterPro" id="IPR038109">
    <property type="entry name" value="DNA_bind_recomb_sf"/>
</dbReference>
<evidence type="ECO:0000259" key="1">
    <source>
        <dbReference type="PROSITE" id="PS51736"/>
    </source>
</evidence>
<name>A0AAI8ZJI3_9MICO</name>
<dbReference type="PROSITE" id="PS51736">
    <property type="entry name" value="RECOMBINASES_3"/>
    <property type="match status" value="1"/>
</dbReference>
<dbReference type="InterPro" id="IPR011109">
    <property type="entry name" value="DNA_bind_recombinase_dom"/>
</dbReference>
<dbReference type="GO" id="GO:0003677">
    <property type="term" value="F:DNA binding"/>
    <property type="evidence" value="ECO:0007669"/>
    <property type="project" value="InterPro"/>
</dbReference>
<evidence type="ECO:0000313" key="4">
    <source>
        <dbReference type="Proteomes" id="UP000012170"/>
    </source>
</evidence>
<organism evidence="3 4">
    <name type="scientific">Clavibacter nebraskensis NCPPB 2581</name>
    <dbReference type="NCBI Taxonomy" id="1097677"/>
    <lineage>
        <taxon>Bacteria</taxon>
        <taxon>Bacillati</taxon>
        <taxon>Actinomycetota</taxon>
        <taxon>Actinomycetes</taxon>
        <taxon>Micrococcales</taxon>
        <taxon>Microbacteriaceae</taxon>
        <taxon>Clavibacter</taxon>
    </lineage>
</organism>
<sequence length="433" mass="47159">MSTMTKRAALYLRQSKSDDEGIERQTERTAALATARGWQVADTFIDNDVSASKARGKDTAWGRMLAASDELDVVIGVDLDRVVRSTRDLNTLIDHGLALVTLDGEIDLTTADGEFRASMLASIARFEVRRKGERQTRANSQRAAKGGVPKGVRLTGYTTEGLVVHDEAAVVRALFEGFATGLTLRTLSRDHGLTPSTVRTILTNPRYAGRRVYKGEIVGTGDWEPLVPGELFDSVNRGLADPARKTNRTGSTARKHLGTSLFRCGECSDHPTVRTAGSGGRYWCPACSLVRTMSPIDHFVLRVAEARLADPAFLATLSPDVDTDPLRAEHASLTERKADLAGLVADGTMSRADVKGAVERLNARMDEIDRALAGADRPVDMAAAYASMLDGFDTLGLDRQRALIDTLMTAHLLRAPRGRRGFDPDTVRIVWRN</sequence>
<dbReference type="PROSITE" id="PS51737">
    <property type="entry name" value="RECOMBINASE_DNA_BIND"/>
    <property type="match status" value="1"/>
</dbReference>
<reference evidence="3 4" key="1">
    <citation type="submission" date="2011-11" db="EMBL/GenBank/DDBJ databases">
        <authorList>
            <person name="Gartemann K."/>
        </authorList>
    </citation>
    <scope>NUCLEOTIDE SEQUENCE [LARGE SCALE GENOMIC DNA]</scope>
    <source>
        <strain evidence="4">NCPPB 2581</strain>
    </source>
</reference>